<proteinExistence type="predicted"/>
<gene>
    <name evidence="2" type="ORF">HMPREF9710_03726</name>
</gene>
<dbReference type="HOGENOM" id="CLU_1203681_0_0_4"/>
<comment type="caution">
    <text evidence="2">The sequence shown here is derived from an EMBL/GenBank/DDBJ whole genome shotgun (WGS) entry which is preliminary data.</text>
</comment>
<dbReference type="RefSeq" id="WP_005668898.1">
    <property type="nucleotide sequence ID" value="NZ_JH992924.1"/>
</dbReference>
<sequence>MKKTFAALALAAALIPAASVQAATISFNDAAALKKTNWTDTLSFGKFDASLGTLNAIRFDLSGLVQGAGRAESDDEEATTVNLSLGSILKLSRPDGSLLVLSNPVFNHAFEFSAGDGDIDFAGTSGGSTGMVTANAHDFFLSTSSSDFALFSALGGGQIDLALKATGASGANGAGNLATIFQTFASGNVNVTYDYTPFAVEVPEPASLATVLAGLDLMGAMRRRRASKPA</sequence>
<dbReference type="eggNOG" id="COG4932">
    <property type="taxonomic scope" value="Bacteria"/>
</dbReference>
<evidence type="ECO:0008006" key="4">
    <source>
        <dbReference type="Google" id="ProtNLM"/>
    </source>
</evidence>
<protein>
    <recommendedName>
        <fullName evidence="4">PEP-CTERM protein-sorting domain-containing protein</fullName>
    </recommendedName>
</protein>
<organism evidence="2 3">
    <name type="scientific">Massilia timonae CCUG 45783</name>
    <dbReference type="NCBI Taxonomy" id="883126"/>
    <lineage>
        <taxon>Bacteria</taxon>
        <taxon>Pseudomonadati</taxon>
        <taxon>Pseudomonadota</taxon>
        <taxon>Betaproteobacteria</taxon>
        <taxon>Burkholderiales</taxon>
        <taxon>Oxalobacteraceae</taxon>
        <taxon>Telluria group</taxon>
        <taxon>Massilia</taxon>
    </lineage>
</organism>
<feature type="signal peptide" evidence="1">
    <location>
        <begin position="1"/>
        <end position="22"/>
    </location>
</feature>
<reference evidence="2 3" key="1">
    <citation type="submission" date="2012-09" db="EMBL/GenBank/DDBJ databases">
        <title>The Genome Sequence of Massilia timonae CCUG 45783.</title>
        <authorList>
            <consortium name="The Broad Institute Genome Sequencing Platform"/>
            <person name="Earl A."/>
            <person name="Ward D."/>
            <person name="Feldgarden M."/>
            <person name="Gevers D."/>
            <person name="Huys G."/>
            <person name="Walker B."/>
            <person name="Young S.K."/>
            <person name="Zeng Q."/>
            <person name="Gargeya S."/>
            <person name="Fitzgerald M."/>
            <person name="Haas B."/>
            <person name="Abouelleil A."/>
            <person name="Alvarado L."/>
            <person name="Arachchi H.M."/>
            <person name="Berlin A.M."/>
            <person name="Chapman S.B."/>
            <person name="Goldberg J."/>
            <person name="Griggs A."/>
            <person name="Gujja S."/>
            <person name="Hansen M."/>
            <person name="Howarth C."/>
            <person name="Imamovic A."/>
            <person name="Larimer J."/>
            <person name="McCowen C."/>
            <person name="Montmayeur A."/>
            <person name="Murphy C."/>
            <person name="Neiman D."/>
            <person name="Pearson M."/>
            <person name="Priest M."/>
            <person name="Roberts A."/>
            <person name="Saif S."/>
            <person name="Shea T."/>
            <person name="Sisk P."/>
            <person name="Sykes S."/>
            <person name="Wortman J."/>
            <person name="Nusbaum C."/>
            <person name="Birren B."/>
        </authorList>
    </citation>
    <scope>NUCLEOTIDE SEQUENCE [LARGE SCALE GENOMIC DNA]</scope>
    <source>
        <strain evidence="2 3">CCUG 45783</strain>
    </source>
</reference>
<evidence type="ECO:0000313" key="3">
    <source>
        <dbReference type="Proteomes" id="UP000009874"/>
    </source>
</evidence>
<dbReference type="NCBIfam" id="TIGR02595">
    <property type="entry name" value="PEP_CTERM"/>
    <property type="match status" value="1"/>
</dbReference>
<keyword evidence="1" id="KW-0732">Signal</keyword>
<dbReference type="OrthoDB" id="8708196at2"/>
<dbReference type="Proteomes" id="UP000009874">
    <property type="component" value="Unassembled WGS sequence"/>
</dbReference>
<evidence type="ECO:0000256" key="1">
    <source>
        <dbReference type="SAM" id="SignalP"/>
    </source>
</evidence>
<dbReference type="PATRIC" id="fig|883126.3.peg.3752"/>
<dbReference type="NCBIfam" id="NF033208">
    <property type="entry name" value="choice_anch_E"/>
    <property type="match status" value="1"/>
</dbReference>
<evidence type="ECO:0000313" key="2">
    <source>
        <dbReference type="EMBL" id="EKU81096.1"/>
    </source>
</evidence>
<accession>K9DCV1</accession>
<dbReference type="InterPro" id="IPR013424">
    <property type="entry name" value="Ice-binding_C"/>
</dbReference>
<dbReference type="AlphaFoldDB" id="K9DCV1"/>
<name>K9DCV1_9BURK</name>
<dbReference type="EMBL" id="AGZI01000046">
    <property type="protein sequence ID" value="EKU81096.1"/>
    <property type="molecule type" value="Genomic_DNA"/>
</dbReference>
<feature type="chain" id="PRO_5003926173" description="PEP-CTERM protein-sorting domain-containing protein" evidence="1">
    <location>
        <begin position="23"/>
        <end position="230"/>
    </location>
</feature>
<keyword evidence="3" id="KW-1185">Reference proteome</keyword>